<dbReference type="RefSeq" id="WP_075067579.1">
    <property type="nucleotide sequence ID" value="NZ_LKAJ02000001.1"/>
</dbReference>
<feature type="compositionally biased region" description="Basic and acidic residues" evidence="1">
    <location>
        <begin position="401"/>
        <end position="411"/>
    </location>
</feature>
<evidence type="ECO:0000313" key="3">
    <source>
        <dbReference type="EMBL" id="KRG18457.1"/>
    </source>
</evidence>
<dbReference type="EMBL" id="LKAJ02000001">
    <property type="protein sequence ID" value="MCS5709901.1"/>
    <property type="molecule type" value="Genomic_DNA"/>
</dbReference>
<evidence type="ECO:0000313" key="5">
    <source>
        <dbReference type="Proteomes" id="UP000051497"/>
    </source>
</evidence>
<accession>A0A0Q9YFP1</accession>
<name>A0A0Q9YFP1_9GAMM</name>
<gene>
    <name evidence="4" type="ORF">HT99x_000525</name>
    <name evidence="3" type="ORF">HT99x_02988</name>
</gene>
<feature type="region of interest" description="Disordered" evidence="1">
    <location>
        <begin position="383"/>
        <end position="440"/>
    </location>
</feature>
<dbReference type="EMBL" id="LKAJ01000020">
    <property type="protein sequence ID" value="KRG18457.1"/>
    <property type="molecule type" value="Genomic_DNA"/>
</dbReference>
<evidence type="ECO:0000313" key="4">
    <source>
        <dbReference type="EMBL" id="MCS5709901.1"/>
    </source>
</evidence>
<dbReference type="AlphaFoldDB" id="A0A0Q9YFP1"/>
<keyword evidence="2" id="KW-0812">Transmembrane</keyword>
<dbReference type="Proteomes" id="UP000051497">
    <property type="component" value="Unassembled WGS sequence"/>
</dbReference>
<keyword evidence="5" id="KW-1185">Reference proteome</keyword>
<organism evidence="3">
    <name type="scientific">Candidatus Berkiella aquae</name>
    <dbReference type="NCBI Taxonomy" id="295108"/>
    <lineage>
        <taxon>Bacteria</taxon>
        <taxon>Pseudomonadati</taxon>
        <taxon>Pseudomonadota</taxon>
        <taxon>Gammaproteobacteria</taxon>
        <taxon>Candidatus Berkiellales</taxon>
        <taxon>Candidatus Berkiellaceae</taxon>
        <taxon>Candidatus Berkiella</taxon>
    </lineage>
</organism>
<protein>
    <submittedName>
        <fullName evidence="3">Uncharacterized protein</fullName>
    </submittedName>
</protein>
<reference evidence="3" key="1">
    <citation type="submission" date="2015-09" db="EMBL/GenBank/DDBJ databases">
        <title>Draft Genome Sequences of Two Novel Amoeba-resistant Intranuclear Bacteria, Candidatus Berkiella cookevillensis and Candidatus Berkiella aquae.</title>
        <authorList>
            <person name="Mehari Y.T."/>
            <person name="Arivett B.A."/>
            <person name="Farone A.L."/>
            <person name="Gunderson J.H."/>
            <person name="Farone M.B."/>
        </authorList>
    </citation>
    <scope>NUCLEOTIDE SEQUENCE [LARGE SCALE GENOMIC DNA]</scope>
    <source>
        <strain evidence="3">HT99</strain>
    </source>
</reference>
<keyword evidence="2" id="KW-0472">Membrane</keyword>
<reference evidence="4" key="3">
    <citation type="submission" date="2021-06" db="EMBL/GenBank/DDBJ databases">
        <title>Genomic Description and Analysis of Intracellular Bacteria, Candidatus Berkiella cookevillensis and Candidatus Berkiella aquae.</title>
        <authorList>
            <person name="Kidane D.T."/>
            <person name="Mehari Y.T."/>
            <person name="Rice F.C."/>
            <person name="Arivett B.A."/>
            <person name="Farone A.L."/>
            <person name="Berk S.G."/>
            <person name="Farone M.B."/>
        </authorList>
    </citation>
    <scope>NUCLEOTIDE SEQUENCE</scope>
    <source>
        <strain evidence="4">HT99</strain>
    </source>
</reference>
<feature type="transmembrane region" description="Helical" evidence="2">
    <location>
        <begin position="342"/>
        <end position="375"/>
    </location>
</feature>
<proteinExistence type="predicted"/>
<reference evidence="4" key="2">
    <citation type="journal article" date="2016" name="Genome Announc.">
        <title>Draft Genome Sequences of Two Novel Amoeba-Resistant Intranuclear Bacteria, 'Candidatus Berkiella cookevillensis' and 'Candidatus Berkiella aquae'.</title>
        <authorList>
            <person name="Mehari Y.T."/>
            <person name="Arivett B.A."/>
            <person name="Farone A.L."/>
            <person name="Gunderson J.H."/>
            <person name="Farone M.B."/>
        </authorList>
    </citation>
    <scope>NUCLEOTIDE SEQUENCE</scope>
    <source>
        <strain evidence="4">HT99</strain>
    </source>
</reference>
<comment type="caution">
    <text evidence="3">The sequence shown here is derived from an EMBL/GenBank/DDBJ whole genome shotgun (WGS) entry which is preliminary data.</text>
</comment>
<evidence type="ECO:0000256" key="1">
    <source>
        <dbReference type="SAM" id="MobiDB-lite"/>
    </source>
</evidence>
<evidence type="ECO:0000256" key="2">
    <source>
        <dbReference type="SAM" id="Phobius"/>
    </source>
</evidence>
<keyword evidence="2" id="KW-1133">Transmembrane helix</keyword>
<sequence>MLEQKWLFSSYSNSESAILVSIWQNDLLTLKQHLKIYDPNKIKNIPALSVAKMLNRKECIQLLLKYKANQSFAERHDLLQSYSLFLAHNKVLKTQKRLADNTTVECSISRSVSLPTYGIGLIKQGLKAYYQDKNKKIDAAIFQRTKQLLTQSLENYFCESVFNSQAIFEQIISGKTTYVNSGWQGDIDHVIGVIFHKNHLIVGDGLHNQIAIYDVKPSTINHADIRALLRCPQGSVAHQNLINKITQNKKPRYQLDTQTQNMNCAIFSPLSVLQGLWYLLLKEKGLVHKDAANRAKLMREHFHEFMKSRLTAKMENADKLHQDVENSLVIQHPIKLSMLTGVIVYAGISLATGLFATSFAFLGLLAGFLATYMLSTLVNKMRENKPSTPLSKRVSVGGAPSHERNISKNDPHYLNLHKKQTKNQVAMTPAKRQVVKPRHR</sequence>